<comment type="caution">
    <text evidence="1">The sequence shown here is derived from an EMBL/GenBank/DDBJ whole genome shotgun (WGS) entry which is preliminary data.</text>
</comment>
<reference evidence="1" key="1">
    <citation type="journal article" date="2015" name="Nature">
        <title>Complex archaea that bridge the gap between prokaryotes and eukaryotes.</title>
        <authorList>
            <person name="Spang A."/>
            <person name="Saw J.H."/>
            <person name="Jorgensen S.L."/>
            <person name="Zaremba-Niedzwiedzka K."/>
            <person name="Martijn J."/>
            <person name="Lind A.E."/>
            <person name="van Eijk R."/>
            <person name="Schleper C."/>
            <person name="Guy L."/>
            <person name="Ettema T.J."/>
        </authorList>
    </citation>
    <scope>NUCLEOTIDE SEQUENCE</scope>
</reference>
<accession>A0A0F9EVU7</accession>
<name>A0A0F9EVU7_9ZZZZ</name>
<proteinExistence type="predicted"/>
<evidence type="ECO:0000313" key="1">
    <source>
        <dbReference type="EMBL" id="KKL78248.1"/>
    </source>
</evidence>
<organism evidence="1">
    <name type="scientific">marine sediment metagenome</name>
    <dbReference type="NCBI Taxonomy" id="412755"/>
    <lineage>
        <taxon>unclassified sequences</taxon>
        <taxon>metagenomes</taxon>
        <taxon>ecological metagenomes</taxon>
    </lineage>
</organism>
<gene>
    <name evidence="1" type="ORF">LCGC14_2026760</name>
</gene>
<protein>
    <submittedName>
        <fullName evidence="1">Uncharacterized protein</fullName>
    </submittedName>
</protein>
<dbReference type="AlphaFoldDB" id="A0A0F9EVU7"/>
<dbReference type="EMBL" id="LAZR01023519">
    <property type="protein sequence ID" value="KKL78248.1"/>
    <property type="molecule type" value="Genomic_DNA"/>
</dbReference>
<feature type="non-terminal residue" evidence="1">
    <location>
        <position position="45"/>
    </location>
</feature>
<sequence length="45" mass="5266">MIKSIARSIFKLMTFNIKESGEDLAYPDWKTVVKEENADIIMFIE</sequence>